<dbReference type="PANTHER" id="PTHR43566:SF1">
    <property type="entry name" value="AAA+ ATPASE DOMAIN-CONTAINING PROTEIN"/>
    <property type="match status" value="1"/>
</dbReference>
<dbReference type="InterPro" id="IPR025420">
    <property type="entry name" value="DUF4143"/>
</dbReference>
<dbReference type="EMBL" id="FOLQ01000003">
    <property type="protein sequence ID" value="SFD02057.1"/>
    <property type="molecule type" value="Genomic_DNA"/>
</dbReference>
<dbReference type="InterPro" id="IPR041682">
    <property type="entry name" value="AAA_14"/>
</dbReference>
<feature type="domain" description="AAA" evidence="1">
    <location>
        <begin position="18"/>
        <end position="139"/>
    </location>
</feature>
<dbReference type="STRING" id="662367.SAMN05216167_10312"/>
<feature type="domain" description="DUF4143" evidence="2">
    <location>
        <begin position="185"/>
        <end position="340"/>
    </location>
</feature>
<dbReference type="InterPro" id="IPR027417">
    <property type="entry name" value="P-loop_NTPase"/>
</dbReference>
<reference evidence="3 4" key="1">
    <citation type="submission" date="2016-10" db="EMBL/GenBank/DDBJ databases">
        <authorList>
            <person name="de Groot N.N."/>
        </authorList>
    </citation>
    <scope>NUCLEOTIDE SEQUENCE [LARGE SCALE GENOMIC DNA]</scope>
    <source>
        <strain evidence="3 4">DSM 26130</strain>
    </source>
</reference>
<evidence type="ECO:0008006" key="5">
    <source>
        <dbReference type="Google" id="ProtNLM"/>
    </source>
</evidence>
<proteinExistence type="predicted"/>
<protein>
    <recommendedName>
        <fullName evidence="5">AAA+ ATPase domain-containing protein</fullName>
    </recommendedName>
</protein>
<dbReference type="Proteomes" id="UP000198598">
    <property type="component" value="Unassembled WGS sequence"/>
</dbReference>
<dbReference type="OrthoDB" id="9778168at2"/>
<evidence type="ECO:0000313" key="3">
    <source>
        <dbReference type="EMBL" id="SFD02057.1"/>
    </source>
</evidence>
<keyword evidence="4" id="KW-1185">Reference proteome</keyword>
<dbReference type="PANTHER" id="PTHR43566">
    <property type="entry name" value="CONSERVED PROTEIN"/>
    <property type="match status" value="1"/>
</dbReference>
<dbReference type="Pfam" id="PF13635">
    <property type="entry name" value="DUF4143"/>
    <property type="match status" value="1"/>
</dbReference>
<dbReference type="AlphaFoldDB" id="A0A1I1NWX5"/>
<evidence type="ECO:0000259" key="1">
    <source>
        <dbReference type="Pfam" id="PF13173"/>
    </source>
</evidence>
<gene>
    <name evidence="3" type="ORF">SAMN05216167_10312</name>
</gene>
<organism evidence="3 4">
    <name type="scientific">Spirosoma endophyticum</name>
    <dbReference type="NCBI Taxonomy" id="662367"/>
    <lineage>
        <taxon>Bacteria</taxon>
        <taxon>Pseudomonadati</taxon>
        <taxon>Bacteroidota</taxon>
        <taxon>Cytophagia</taxon>
        <taxon>Cytophagales</taxon>
        <taxon>Cytophagaceae</taxon>
        <taxon>Spirosoma</taxon>
    </lineage>
</organism>
<name>A0A1I1NWX5_9BACT</name>
<dbReference type="SUPFAM" id="SSF52540">
    <property type="entry name" value="P-loop containing nucleoside triphosphate hydrolases"/>
    <property type="match status" value="1"/>
</dbReference>
<sequence>MISRDSKEQIQKRISGPKTIILLGPRGTGKSALISELEPNFKPPVLWWNGDNADIRDLLQGITAARLRPLIGQANTLIIKEAQRIENISQCLKLISDTFKQVKVIATGSTSFAIADKISEPLTGRKWEFNLFPLSFNEMVNHHGLLEETRQLNHRLVFGYYPDIVSNPGDEISRLRQMAEHVLYKDILVWERVLKPEKLEKLVQTIAWQVGKEVSYYELGKLCDLDNQTVEKYVHLLEKAFIIHNLPSFSRSLPNELKKSRKLYFYDNGLRNAVINQFNTMENRNDTEALWENFLINERLKFTTYQNTEIGRYFWRTHAQQEIGYVEERSESLAAYAFKWDAKTKARFPKAFREAYHPAETAIITKDNFFDFIGVE</sequence>
<dbReference type="Gene3D" id="3.40.50.300">
    <property type="entry name" value="P-loop containing nucleotide triphosphate hydrolases"/>
    <property type="match status" value="1"/>
</dbReference>
<dbReference type="Pfam" id="PF13173">
    <property type="entry name" value="AAA_14"/>
    <property type="match status" value="1"/>
</dbReference>
<evidence type="ECO:0000313" key="4">
    <source>
        <dbReference type="Proteomes" id="UP000198598"/>
    </source>
</evidence>
<dbReference type="RefSeq" id="WP_093825253.1">
    <property type="nucleotide sequence ID" value="NZ_FOLQ01000003.1"/>
</dbReference>
<evidence type="ECO:0000259" key="2">
    <source>
        <dbReference type="Pfam" id="PF13635"/>
    </source>
</evidence>
<accession>A0A1I1NWX5</accession>